<dbReference type="GO" id="GO:0016020">
    <property type="term" value="C:membrane"/>
    <property type="evidence" value="ECO:0007669"/>
    <property type="project" value="UniProtKB-SubCell"/>
</dbReference>
<dbReference type="InterPro" id="IPR009908">
    <property type="entry name" value="Methylamine_util_MauE"/>
</dbReference>
<evidence type="ECO:0000256" key="1">
    <source>
        <dbReference type="ARBA" id="ARBA00004141"/>
    </source>
</evidence>
<feature type="transmembrane region" description="Helical" evidence="5">
    <location>
        <begin position="37"/>
        <end position="60"/>
    </location>
</feature>
<dbReference type="PANTHER" id="PTHR36974:SF1">
    <property type="entry name" value="DOXX FAMILY MEMBRANE PROTEIN"/>
    <property type="match status" value="1"/>
</dbReference>
<dbReference type="AlphaFoldDB" id="A0A3Q8RPY2"/>
<feature type="transmembrane region" description="Helical" evidence="5">
    <location>
        <begin position="66"/>
        <end position="87"/>
    </location>
</feature>
<keyword evidence="8" id="KW-1185">Reference proteome</keyword>
<dbReference type="PANTHER" id="PTHR36974">
    <property type="entry name" value="MEMBRANE PROTEIN-RELATED"/>
    <property type="match status" value="1"/>
</dbReference>
<dbReference type="EMBL" id="CP032548">
    <property type="protein sequence ID" value="AZJ36753.1"/>
    <property type="molecule type" value="Genomic_DNA"/>
</dbReference>
<evidence type="ECO:0000313" key="8">
    <source>
        <dbReference type="Proteomes" id="UP000274593"/>
    </source>
</evidence>
<accession>A0A3Q8RPY2</accession>
<organism evidence="7 8">
    <name type="scientific">Tenacibaculum singaporense</name>
    <dbReference type="NCBI Taxonomy" id="2358479"/>
    <lineage>
        <taxon>Bacteria</taxon>
        <taxon>Pseudomonadati</taxon>
        <taxon>Bacteroidota</taxon>
        <taxon>Flavobacteriia</taxon>
        <taxon>Flavobacteriales</taxon>
        <taxon>Flavobacteriaceae</taxon>
        <taxon>Tenacibaculum</taxon>
    </lineage>
</organism>
<evidence type="ECO:0000256" key="2">
    <source>
        <dbReference type="ARBA" id="ARBA00022692"/>
    </source>
</evidence>
<keyword evidence="2 5" id="KW-0812">Transmembrane</keyword>
<dbReference type="RefSeq" id="WP_125068756.1">
    <property type="nucleotide sequence ID" value="NZ_CP032548.1"/>
</dbReference>
<protein>
    <submittedName>
        <fullName evidence="7">DoxX family membrane protein</fullName>
    </submittedName>
</protein>
<evidence type="ECO:0000256" key="5">
    <source>
        <dbReference type="SAM" id="Phobius"/>
    </source>
</evidence>
<dbReference type="KEGG" id="tsig:D6T69_14900"/>
<comment type="subcellular location">
    <subcellularLocation>
        <location evidence="1">Membrane</location>
        <topology evidence="1">Multi-pass membrane protein</topology>
    </subcellularLocation>
</comment>
<evidence type="ECO:0000313" key="7">
    <source>
        <dbReference type="EMBL" id="AZJ36753.1"/>
    </source>
</evidence>
<dbReference type="GO" id="GO:0030416">
    <property type="term" value="P:methylamine metabolic process"/>
    <property type="evidence" value="ECO:0007669"/>
    <property type="project" value="InterPro"/>
</dbReference>
<keyword evidence="4 5" id="KW-0472">Membrane</keyword>
<name>A0A3Q8RPY2_9FLAO</name>
<evidence type="ECO:0000256" key="4">
    <source>
        <dbReference type="ARBA" id="ARBA00023136"/>
    </source>
</evidence>
<evidence type="ECO:0000256" key="3">
    <source>
        <dbReference type="ARBA" id="ARBA00022989"/>
    </source>
</evidence>
<evidence type="ECO:0000259" key="6">
    <source>
        <dbReference type="Pfam" id="PF07291"/>
    </source>
</evidence>
<feature type="transmembrane region" description="Helical" evidence="5">
    <location>
        <begin position="99"/>
        <end position="117"/>
    </location>
</feature>
<dbReference type="Proteomes" id="UP000274593">
    <property type="component" value="Chromosome"/>
</dbReference>
<gene>
    <name evidence="7" type="ORF">D6T69_14900</name>
</gene>
<reference evidence="7 8" key="1">
    <citation type="submission" date="2018-09" db="EMBL/GenBank/DDBJ databases">
        <title>Insights into the microbiota of Asian seabass (Lates calcarifer) with tenacibaculosis symptoms and description of sp. nov. Tenacibaculum singaporense.</title>
        <authorList>
            <person name="Miyake S."/>
            <person name="Soh M."/>
            <person name="Azman M.N."/>
            <person name="Ngoh S.Y."/>
            <person name="Orban L."/>
        </authorList>
    </citation>
    <scope>NUCLEOTIDE SEQUENCE [LARGE SCALE GENOMIC DNA]</scope>
    <source>
        <strain evidence="7 8">DSM 106434</strain>
    </source>
</reference>
<feature type="domain" description="Methylamine utilisation protein MauE" evidence="6">
    <location>
        <begin position="2"/>
        <end position="82"/>
    </location>
</feature>
<proteinExistence type="predicted"/>
<keyword evidence="3 5" id="KW-1133">Transmembrane helix</keyword>
<feature type="transmembrane region" description="Helical" evidence="5">
    <location>
        <begin position="6"/>
        <end position="25"/>
    </location>
</feature>
<sequence>MGTLIIILKNIFGIFFAFAGIMHIVKPKIFNRFIPNFLPKLVVNYITGLLELVIGIGLLINQTTKQAALAMFLLMLIFLPIHIWDVFREKPAIGSRKIAIIRVPLQFLLLYIAYLIYTHQ</sequence>
<dbReference type="Pfam" id="PF07291">
    <property type="entry name" value="MauE"/>
    <property type="match status" value="1"/>
</dbReference>